<comment type="subcellular location">
    <subcellularLocation>
        <location evidence="1">Cell membrane</location>
        <topology evidence="1">Multi-pass membrane protein</topology>
    </subcellularLocation>
</comment>
<reference evidence="7 8" key="1">
    <citation type="submission" date="2016-10" db="EMBL/GenBank/DDBJ databases">
        <authorList>
            <person name="de Groot N.N."/>
        </authorList>
    </citation>
    <scope>NUCLEOTIDE SEQUENCE [LARGE SCALE GENOMIC DNA]</scope>
    <source>
        <strain evidence="7 8">DSM 43067</strain>
    </source>
</reference>
<keyword evidence="3 6" id="KW-0812">Transmembrane</keyword>
<evidence type="ECO:0000256" key="2">
    <source>
        <dbReference type="ARBA" id="ARBA00022475"/>
    </source>
</evidence>
<evidence type="ECO:0000256" key="4">
    <source>
        <dbReference type="ARBA" id="ARBA00022989"/>
    </source>
</evidence>
<dbReference type="InParanoid" id="A0A1I5TSB9"/>
<dbReference type="Pfam" id="PF01810">
    <property type="entry name" value="LysE"/>
    <property type="match status" value="1"/>
</dbReference>
<keyword evidence="4 6" id="KW-1133">Transmembrane helix</keyword>
<dbReference type="PANTHER" id="PTHR30086:SF20">
    <property type="entry name" value="ARGININE EXPORTER PROTEIN ARGO-RELATED"/>
    <property type="match status" value="1"/>
</dbReference>
<protein>
    <submittedName>
        <fullName evidence="7">Threonine/homoserine/homoserine lactone efflux protein</fullName>
    </submittedName>
</protein>
<keyword evidence="2" id="KW-1003">Cell membrane</keyword>
<feature type="transmembrane region" description="Helical" evidence="6">
    <location>
        <begin position="44"/>
        <end position="65"/>
    </location>
</feature>
<dbReference type="STRING" id="1993.SAMN04489713_11883"/>
<evidence type="ECO:0000256" key="3">
    <source>
        <dbReference type="ARBA" id="ARBA00022692"/>
    </source>
</evidence>
<sequence>MEVSQTIAFVTFAAVATGTPGPGNVLLAAAGAKGGLRQGMPSLLGQVIGMSAMLLAVTLGTGGLLLDRPWLLESLKWGGVVLLCWMAWGIATATSAEGDAETRVWSGFLGMAAFQWANPKGWMICIAANAAFLNQDGEVLSRSLTLTVLFMLTALPCCFPWLVVGAALQRSLRTPRTWLVYRCAMAGLLVASAALFVWPHG</sequence>
<dbReference type="OrthoDB" id="9812084at2"/>
<evidence type="ECO:0000256" key="5">
    <source>
        <dbReference type="ARBA" id="ARBA00023136"/>
    </source>
</evidence>
<dbReference type="RefSeq" id="WP_075023980.1">
    <property type="nucleotide sequence ID" value="NZ_FOVH01000018.1"/>
</dbReference>
<dbReference type="Proteomes" id="UP000183413">
    <property type="component" value="Unassembled WGS sequence"/>
</dbReference>
<gene>
    <name evidence="7" type="ORF">SAMN04489713_11883</name>
</gene>
<feature type="transmembrane region" description="Helical" evidence="6">
    <location>
        <begin position="77"/>
        <end position="96"/>
    </location>
</feature>
<organism evidence="7 8">
    <name type="scientific">Actinomadura madurae</name>
    <dbReference type="NCBI Taxonomy" id="1993"/>
    <lineage>
        <taxon>Bacteria</taxon>
        <taxon>Bacillati</taxon>
        <taxon>Actinomycetota</taxon>
        <taxon>Actinomycetes</taxon>
        <taxon>Streptosporangiales</taxon>
        <taxon>Thermomonosporaceae</taxon>
        <taxon>Actinomadura</taxon>
    </lineage>
</organism>
<feature type="transmembrane region" description="Helical" evidence="6">
    <location>
        <begin position="179"/>
        <end position="198"/>
    </location>
</feature>
<dbReference type="InterPro" id="IPR001123">
    <property type="entry name" value="LeuE-type"/>
</dbReference>
<proteinExistence type="predicted"/>
<dbReference type="GO" id="GO:0033228">
    <property type="term" value="P:cysteine export across plasma membrane"/>
    <property type="evidence" value="ECO:0007669"/>
    <property type="project" value="TreeGrafter"/>
</dbReference>
<dbReference type="eggNOG" id="COG1280">
    <property type="taxonomic scope" value="Bacteria"/>
</dbReference>
<dbReference type="GO" id="GO:0005886">
    <property type="term" value="C:plasma membrane"/>
    <property type="evidence" value="ECO:0007669"/>
    <property type="project" value="UniProtKB-SubCell"/>
</dbReference>
<evidence type="ECO:0000256" key="6">
    <source>
        <dbReference type="SAM" id="Phobius"/>
    </source>
</evidence>
<dbReference type="PANTHER" id="PTHR30086">
    <property type="entry name" value="ARGININE EXPORTER PROTEIN ARGO"/>
    <property type="match status" value="1"/>
</dbReference>
<dbReference type="GO" id="GO:0015171">
    <property type="term" value="F:amino acid transmembrane transporter activity"/>
    <property type="evidence" value="ECO:0007669"/>
    <property type="project" value="TreeGrafter"/>
</dbReference>
<accession>A0A1I5TSB9</accession>
<name>A0A1I5TSB9_9ACTN</name>
<evidence type="ECO:0000313" key="7">
    <source>
        <dbReference type="EMBL" id="SFP85206.1"/>
    </source>
</evidence>
<keyword evidence="5 6" id="KW-0472">Membrane</keyword>
<dbReference type="EMBL" id="FOVH01000018">
    <property type="protein sequence ID" value="SFP85206.1"/>
    <property type="molecule type" value="Genomic_DNA"/>
</dbReference>
<evidence type="ECO:0000313" key="8">
    <source>
        <dbReference type="Proteomes" id="UP000183413"/>
    </source>
</evidence>
<evidence type="ECO:0000256" key="1">
    <source>
        <dbReference type="ARBA" id="ARBA00004651"/>
    </source>
</evidence>
<keyword evidence="8" id="KW-1185">Reference proteome</keyword>
<dbReference type="AlphaFoldDB" id="A0A1I5TSB9"/>
<feature type="transmembrane region" description="Helical" evidence="6">
    <location>
        <begin position="144"/>
        <end position="167"/>
    </location>
</feature>